<dbReference type="Proteomes" id="UP000471521">
    <property type="component" value="Unassembled WGS sequence"/>
</dbReference>
<comment type="caution">
    <text evidence="6">The sequence shown here is derived from an EMBL/GenBank/DDBJ whole genome shotgun (WGS) entry which is preliminary data.</text>
</comment>
<dbReference type="Pfam" id="PF01588">
    <property type="entry name" value="tRNA_bind"/>
    <property type="match status" value="1"/>
</dbReference>
<keyword evidence="1 3" id="KW-0820">tRNA-binding</keyword>
<feature type="domain" description="TRNA-binding" evidence="5">
    <location>
        <begin position="3"/>
        <end position="116"/>
    </location>
</feature>
<dbReference type="AlphaFoldDB" id="A0A6B0SLC4"/>
<dbReference type="Gene3D" id="2.40.50.140">
    <property type="entry name" value="Nucleic acid-binding proteins"/>
    <property type="match status" value="1"/>
</dbReference>
<feature type="region of interest" description="Disordered" evidence="4">
    <location>
        <begin position="96"/>
        <end position="116"/>
    </location>
</feature>
<gene>
    <name evidence="6" type="ORF">GRX66_03545</name>
</gene>
<reference evidence="6 7" key="1">
    <citation type="submission" date="2019-12" db="EMBL/GenBank/DDBJ databases">
        <title>Isolation and characterization of three novel carbon monoxide-oxidizing members of Halobacteria from salione crusts and soils.</title>
        <authorList>
            <person name="Myers M.R."/>
            <person name="King G.M."/>
        </authorList>
    </citation>
    <scope>NUCLEOTIDE SEQUENCE [LARGE SCALE GENOMIC DNA]</scope>
    <source>
        <strain evidence="6 7">PCN9</strain>
    </source>
</reference>
<evidence type="ECO:0000256" key="1">
    <source>
        <dbReference type="ARBA" id="ARBA00022555"/>
    </source>
</evidence>
<evidence type="ECO:0000256" key="4">
    <source>
        <dbReference type="SAM" id="MobiDB-lite"/>
    </source>
</evidence>
<sequence length="116" mass="12266">MADRFETTFQVGEVVVAEPFPDARKPELAKLEIDLGDGRKSHGGSADDIVQSAAQTGYNYDAEDLVGRQVLCATNLGTVNVAGYESEVLTVGVPDEDGNPVLVAPDEDVPLGGELY</sequence>
<evidence type="ECO:0000313" key="7">
    <source>
        <dbReference type="Proteomes" id="UP000471521"/>
    </source>
</evidence>
<organism evidence="6 7">
    <name type="scientific">Halobacterium bonnevillei</name>
    <dbReference type="NCBI Taxonomy" id="2692200"/>
    <lineage>
        <taxon>Archaea</taxon>
        <taxon>Methanobacteriati</taxon>
        <taxon>Methanobacteriota</taxon>
        <taxon>Stenosarchaea group</taxon>
        <taxon>Halobacteria</taxon>
        <taxon>Halobacteriales</taxon>
        <taxon>Halobacteriaceae</taxon>
        <taxon>Halobacterium</taxon>
    </lineage>
</organism>
<dbReference type="GO" id="GO:0000049">
    <property type="term" value="F:tRNA binding"/>
    <property type="evidence" value="ECO:0007669"/>
    <property type="project" value="UniProtKB-UniRule"/>
</dbReference>
<dbReference type="InterPro" id="IPR012340">
    <property type="entry name" value="NA-bd_OB-fold"/>
</dbReference>
<proteinExistence type="predicted"/>
<dbReference type="PROSITE" id="PS50886">
    <property type="entry name" value="TRBD"/>
    <property type="match status" value="1"/>
</dbReference>
<dbReference type="EMBL" id="WUUU01000013">
    <property type="protein sequence ID" value="MXR19722.1"/>
    <property type="molecule type" value="Genomic_DNA"/>
</dbReference>
<keyword evidence="7" id="KW-1185">Reference proteome</keyword>
<dbReference type="OrthoDB" id="30609at2157"/>
<dbReference type="InterPro" id="IPR002547">
    <property type="entry name" value="tRNA-bd_dom"/>
</dbReference>
<accession>A0A6B0SLC4</accession>
<evidence type="ECO:0000259" key="5">
    <source>
        <dbReference type="PROSITE" id="PS50886"/>
    </source>
</evidence>
<evidence type="ECO:0000256" key="3">
    <source>
        <dbReference type="PROSITE-ProRule" id="PRU00209"/>
    </source>
</evidence>
<dbReference type="SUPFAM" id="SSF50249">
    <property type="entry name" value="Nucleic acid-binding proteins"/>
    <property type="match status" value="1"/>
</dbReference>
<name>A0A6B0SLC4_9EURY</name>
<protein>
    <submittedName>
        <fullName evidence="6">tRNA-binding protein</fullName>
    </submittedName>
</protein>
<keyword evidence="2 3" id="KW-0694">RNA-binding</keyword>
<evidence type="ECO:0000256" key="2">
    <source>
        <dbReference type="ARBA" id="ARBA00022884"/>
    </source>
</evidence>
<dbReference type="RefSeq" id="WP_159525296.1">
    <property type="nucleotide sequence ID" value="NZ_WUUU01000013.1"/>
</dbReference>
<evidence type="ECO:0000313" key="6">
    <source>
        <dbReference type="EMBL" id="MXR19722.1"/>
    </source>
</evidence>